<gene>
    <name evidence="6" type="ORF">FBUS_06820</name>
</gene>
<evidence type="ECO:0000313" key="7">
    <source>
        <dbReference type="Proteomes" id="UP000728185"/>
    </source>
</evidence>
<keyword evidence="4 5" id="KW-0472">Membrane</keyword>
<evidence type="ECO:0000256" key="5">
    <source>
        <dbReference type="SAM" id="Phobius"/>
    </source>
</evidence>
<proteinExistence type="predicted"/>
<dbReference type="EMBL" id="LUCM01009237">
    <property type="protein sequence ID" value="KAA0187287.1"/>
    <property type="molecule type" value="Genomic_DNA"/>
</dbReference>
<dbReference type="GO" id="GO:0005789">
    <property type="term" value="C:endoplasmic reticulum membrane"/>
    <property type="evidence" value="ECO:0007669"/>
    <property type="project" value="TreeGrafter"/>
</dbReference>
<dbReference type="InterPro" id="IPR036259">
    <property type="entry name" value="MFS_trans_sf"/>
</dbReference>
<reference evidence="6" key="1">
    <citation type="submission" date="2019-05" db="EMBL/GenBank/DDBJ databases">
        <title>Annotation for the trematode Fasciolopsis buski.</title>
        <authorList>
            <person name="Choi Y.-J."/>
        </authorList>
    </citation>
    <scope>NUCLEOTIDE SEQUENCE</scope>
    <source>
        <strain evidence="6">HT</strain>
        <tissue evidence="6">Whole worm</tissue>
    </source>
</reference>
<dbReference type="PANTHER" id="PTHR43184:SF12">
    <property type="entry name" value="SUGAR PHOSPHATE EXCHANGER 3"/>
    <property type="match status" value="1"/>
</dbReference>
<sequence>MMAVRNLLSRAHHRASMPDSNLGHLQHLSVCLCVFLCADSRAHHTQDEGRSYRYTPPNPTWANGLVMGIAGFLVGGPAVLISTVVIHELSKCPELRGARTQATVTGVIDGTGSLGACLGQITIRCIPIRLVIRLLSVHHLHGTLLYLHTATVDRRSPLEMTVTNPSCL</sequence>
<dbReference type="PANTHER" id="PTHR43184">
    <property type="entry name" value="MAJOR FACILITATOR SUPERFAMILY TRANSPORTER 16, ISOFORM B"/>
    <property type="match status" value="1"/>
</dbReference>
<dbReference type="OrthoDB" id="3639251at2759"/>
<evidence type="ECO:0000256" key="4">
    <source>
        <dbReference type="ARBA" id="ARBA00023136"/>
    </source>
</evidence>
<accession>A0A8E0RLY2</accession>
<keyword evidence="3 5" id="KW-1133">Transmembrane helix</keyword>
<evidence type="ECO:0000256" key="3">
    <source>
        <dbReference type="ARBA" id="ARBA00022989"/>
    </source>
</evidence>
<organism evidence="6 7">
    <name type="scientific">Fasciolopsis buskii</name>
    <dbReference type="NCBI Taxonomy" id="27845"/>
    <lineage>
        <taxon>Eukaryota</taxon>
        <taxon>Metazoa</taxon>
        <taxon>Spiralia</taxon>
        <taxon>Lophotrochozoa</taxon>
        <taxon>Platyhelminthes</taxon>
        <taxon>Trematoda</taxon>
        <taxon>Digenea</taxon>
        <taxon>Plagiorchiida</taxon>
        <taxon>Echinostomata</taxon>
        <taxon>Echinostomatoidea</taxon>
        <taxon>Fasciolidae</taxon>
        <taxon>Fasciolopsis</taxon>
    </lineage>
</organism>
<evidence type="ECO:0000256" key="2">
    <source>
        <dbReference type="ARBA" id="ARBA00022692"/>
    </source>
</evidence>
<keyword evidence="2 5" id="KW-0812">Transmembrane</keyword>
<name>A0A8E0RLY2_9TREM</name>
<evidence type="ECO:0000313" key="6">
    <source>
        <dbReference type="EMBL" id="KAA0187287.1"/>
    </source>
</evidence>
<comment type="caution">
    <text evidence="6">The sequence shown here is derived from an EMBL/GenBank/DDBJ whole genome shotgun (WGS) entry which is preliminary data.</text>
</comment>
<keyword evidence="7" id="KW-1185">Reference proteome</keyword>
<protein>
    <submittedName>
        <fullName evidence="6">Sugar phosphate exchanger 3</fullName>
    </submittedName>
</protein>
<dbReference type="Gene3D" id="1.20.1250.20">
    <property type="entry name" value="MFS general substrate transporter like domains"/>
    <property type="match status" value="1"/>
</dbReference>
<dbReference type="Proteomes" id="UP000728185">
    <property type="component" value="Unassembled WGS sequence"/>
</dbReference>
<dbReference type="AlphaFoldDB" id="A0A8E0RLY2"/>
<feature type="transmembrane region" description="Helical" evidence="5">
    <location>
        <begin position="66"/>
        <end position="86"/>
    </location>
</feature>
<evidence type="ECO:0000256" key="1">
    <source>
        <dbReference type="ARBA" id="ARBA00004141"/>
    </source>
</evidence>
<comment type="subcellular location">
    <subcellularLocation>
        <location evidence="1">Membrane</location>
        <topology evidence="1">Multi-pass membrane protein</topology>
    </subcellularLocation>
</comment>